<evidence type="ECO:0000313" key="3">
    <source>
        <dbReference type="Proteomes" id="UP000575469"/>
    </source>
</evidence>
<sequence>MNAKYALPGLVDAVGSLLWMQVDRYSFSSYWWVSTLIALLVAMAWMVADGKAEG</sequence>
<dbReference type="RefSeq" id="WP_012435690.1">
    <property type="nucleotide sequence ID" value="NZ_CP192492.1"/>
</dbReference>
<comment type="caution">
    <text evidence="2">The sequence shown here is derived from an EMBL/GenBank/DDBJ whole genome shotgun (WGS) entry which is preliminary data.</text>
</comment>
<evidence type="ECO:0000256" key="1">
    <source>
        <dbReference type="SAM" id="Phobius"/>
    </source>
</evidence>
<keyword evidence="1" id="KW-0812">Transmembrane</keyword>
<evidence type="ECO:0000313" key="2">
    <source>
        <dbReference type="EMBL" id="NMV41020.1"/>
    </source>
</evidence>
<dbReference type="Proteomes" id="UP000575469">
    <property type="component" value="Unassembled WGS sequence"/>
</dbReference>
<reference evidence="2 3" key="1">
    <citation type="submission" date="2020-04" db="EMBL/GenBank/DDBJ databases">
        <title>Ralstonia insidiosa genome sequencing and assembly.</title>
        <authorList>
            <person name="Martins R.C.R."/>
            <person name="Perdigao-Neto L.V."/>
            <person name="Levin A.S.S."/>
            <person name="Costa S.F."/>
        </authorList>
    </citation>
    <scope>NUCLEOTIDE SEQUENCE [LARGE SCALE GENOMIC DNA]</scope>
    <source>
        <strain evidence="2 3">5047</strain>
    </source>
</reference>
<name>A0A848P5P5_9RALS</name>
<keyword evidence="1" id="KW-0472">Membrane</keyword>
<accession>A0A848P5P5</accession>
<protein>
    <submittedName>
        <fullName evidence="2">Uncharacterized protein</fullName>
    </submittedName>
</protein>
<dbReference type="AlphaFoldDB" id="A0A848P5P5"/>
<organism evidence="2 3">
    <name type="scientific">Ralstonia insidiosa</name>
    <dbReference type="NCBI Taxonomy" id="190721"/>
    <lineage>
        <taxon>Bacteria</taxon>
        <taxon>Pseudomonadati</taxon>
        <taxon>Pseudomonadota</taxon>
        <taxon>Betaproteobacteria</taxon>
        <taxon>Burkholderiales</taxon>
        <taxon>Burkholderiaceae</taxon>
        <taxon>Ralstonia</taxon>
    </lineage>
</organism>
<feature type="transmembrane region" description="Helical" evidence="1">
    <location>
        <begin position="29"/>
        <end position="48"/>
    </location>
</feature>
<gene>
    <name evidence="2" type="ORF">HGR00_24195</name>
</gene>
<keyword evidence="1" id="KW-1133">Transmembrane helix</keyword>
<proteinExistence type="predicted"/>
<dbReference type="EMBL" id="JABBZM010000028">
    <property type="protein sequence ID" value="NMV41020.1"/>
    <property type="molecule type" value="Genomic_DNA"/>
</dbReference>